<dbReference type="EMBL" id="HACG01029148">
    <property type="protein sequence ID" value="CEK76013.1"/>
    <property type="molecule type" value="Transcribed_RNA"/>
</dbReference>
<reference evidence="1" key="1">
    <citation type="submission" date="2014-12" db="EMBL/GenBank/DDBJ databases">
        <title>Insight into the proteome of Arion vulgaris.</title>
        <authorList>
            <person name="Aradska J."/>
            <person name="Bulat T."/>
            <person name="Smidak R."/>
            <person name="Sarate P."/>
            <person name="Gangsoo J."/>
            <person name="Sialana F."/>
            <person name="Bilban M."/>
            <person name="Lubec G."/>
        </authorList>
    </citation>
    <scope>NUCLEOTIDE SEQUENCE</scope>
    <source>
        <tissue evidence="1">Skin</tissue>
    </source>
</reference>
<sequence>NLQRLTWRYYPGHAGVYGNEREIRLTSTASIVVELMMDNGDFLMSLLDCMLDADIKIDVESIH</sequence>
<proteinExistence type="predicted"/>
<accession>A0A0B7A5G0</accession>
<organism evidence="1">
    <name type="scientific">Arion vulgaris</name>
    <dbReference type="NCBI Taxonomy" id="1028688"/>
    <lineage>
        <taxon>Eukaryota</taxon>
        <taxon>Metazoa</taxon>
        <taxon>Spiralia</taxon>
        <taxon>Lophotrochozoa</taxon>
        <taxon>Mollusca</taxon>
        <taxon>Gastropoda</taxon>
        <taxon>Heterobranchia</taxon>
        <taxon>Euthyneura</taxon>
        <taxon>Panpulmonata</taxon>
        <taxon>Eupulmonata</taxon>
        <taxon>Stylommatophora</taxon>
        <taxon>Helicina</taxon>
        <taxon>Arionoidea</taxon>
        <taxon>Arionidae</taxon>
        <taxon>Arion</taxon>
    </lineage>
</organism>
<gene>
    <name evidence="1" type="primary">ORF98025</name>
</gene>
<name>A0A0B7A5G0_9EUPU</name>
<evidence type="ECO:0008006" key="2">
    <source>
        <dbReference type="Google" id="ProtNLM"/>
    </source>
</evidence>
<dbReference type="AlphaFoldDB" id="A0A0B7A5G0"/>
<feature type="non-terminal residue" evidence="1">
    <location>
        <position position="1"/>
    </location>
</feature>
<evidence type="ECO:0000313" key="1">
    <source>
        <dbReference type="EMBL" id="CEK76013.1"/>
    </source>
</evidence>
<protein>
    <recommendedName>
        <fullName evidence="2">RNase H type-1 domain-containing protein</fullName>
    </recommendedName>
</protein>